<reference evidence="2" key="1">
    <citation type="journal article" date="2019" name="Nat. Commun.">
        <title>Expansion of phycobilisome linker gene families in mesophilic red algae.</title>
        <authorList>
            <person name="Lee J."/>
            <person name="Kim D."/>
            <person name="Bhattacharya D."/>
            <person name="Yoon H.S."/>
        </authorList>
    </citation>
    <scope>NUCLEOTIDE SEQUENCE [LARGE SCALE GENOMIC DNA]</scope>
    <source>
        <strain evidence="2">CCMP 1328</strain>
    </source>
</reference>
<name>A0A5J4YM01_PORPP</name>
<organism evidence="1 2">
    <name type="scientific">Porphyridium purpureum</name>
    <name type="common">Red alga</name>
    <name type="synonym">Porphyridium cruentum</name>
    <dbReference type="NCBI Taxonomy" id="35688"/>
    <lineage>
        <taxon>Eukaryota</taxon>
        <taxon>Rhodophyta</taxon>
        <taxon>Bangiophyceae</taxon>
        <taxon>Porphyridiales</taxon>
        <taxon>Porphyridiaceae</taxon>
        <taxon>Porphyridium</taxon>
    </lineage>
</organism>
<keyword evidence="2" id="KW-1185">Reference proteome</keyword>
<evidence type="ECO:0000313" key="1">
    <source>
        <dbReference type="EMBL" id="KAA8492175.1"/>
    </source>
</evidence>
<protein>
    <submittedName>
        <fullName evidence="1">Uncharacterized protein</fullName>
    </submittedName>
</protein>
<accession>A0A5J4YM01</accession>
<dbReference type="Gene3D" id="3.40.970.10">
    <property type="entry name" value="Ribonuclease H1, N-terminal domain"/>
    <property type="match status" value="1"/>
</dbReference>
<evidence type="ECO:0000313" key="2">
    <source>
        <dbReference type="Proteomes" id="UP000324585"/>
    </source>
</evidence>
<dbReference type="InterPro" id="IPR037056">
    <property type="entry name" value="RNase_H1_N_sf"/>
</dbReference>
<proteinExistence type="predicted"/>
<dbReference type="Proteomes" id="UP000324585">
    <property type="component" value="Unassembled WGS sequence"/>
</dbReference>
<gene>
    <name evidence="1" type="ORF">FVE85_3613</name>
</gene>
<dbReference type="AlphaFoldDB" id="A0A5J4YM01"/>
<sequence>MHPGGSWRRQIHSSGLACKKINPHGKFVYQIRQDTPYWPPRIEGFEPVDSSAQDDGPLPRELPEKFYGVRVGRSGFRGIVLRYMEMQELILKVPRAQHRSEKSIQAAINYVLAYVRKASNVFFAFRYGRDGARGIATKHYIFDGILPRIEKPTLEAFQFNNATQALVFCQQAGSVDTHWQTMASSVRFLANNLNLNVPERYHRLWVNAVDADFESGPVPSASLKAAKPSPPPVKYLRVLSPPEERERLRARRRAFLVLKDAMEGGEPLEAPRFTDPSVLTDRLLPRELAPASAVGGTSGYLDRCEVSMRAELLLLGQLSDRTSKSPLQSDVASCAELLQACHRPIDLDQNVATFGLARQQCEKRGFALK</sequence>
<comment type="caution">
    <text evidence="1">The sequence shown here is derived from an EMBL/GenBank/DDBJ whole genome shotgun (WGS) entry which is preliminary data.</text>
</comment>
<dbReference type="EMBL" id="VRMN01000010">
    <property type="protein sequence ID" value="KAA8492175.1"/>
    <property type="molecule type" value="Genomic_DNA"/>
</dbReference>